<protein>
    <recommendedName>
        <fullName evidence="1">Endonuclease/exonuclease/phosphatase domain-containing protein</fullName>
    </recommendedName>
</protein>
<feature type="domain" description="Endonuclease/exonuclease/phosphatase" evidence="1">
    <location>
        <begin position="25"/>
        <end position="236"/>
    </location>
</feature>
<proteinExistence type="predicted"/>
<dbReference type="GO" id="GO:0006506">
    <property type="term" value="P:GPI anchor biosynthetic process"/>
    <property type="evidence" value="ECO:0007669"/>
    <property type="project" value="TreeGrafter"/>
</dbReference>
<dbReference type="InterPro" id="IPR036691">
    <property type="entry name" value="Endo/exonu/phosph_ase_sf"/>
</dbReference>
<dbReference type="Proteomes" id="UP000244880">
    <property type="component" value="Unassembled WGS sequence"/>
</dbReference>
<dbReference type="InterPro" id="IPR005135">
    <property type="entry name" value="Endo/exonuclease/phosphatase"/>
</dbReference>
<evidence type="ECO:0000259" key="1">
    <source>
        <dbReference type="Pfam" id="PF03372"/>
    </source>
</evidence>
<accession>A0A2R8BPF6</accession>
<dbReference type="EMBL" id="OMOR01000003">
    <property type="protein sequence ID" value="SPH27462.1"/>
    <property type="molecule type" value="Genomic_DNA"/>
</dbReference>
<evidence type="ECO:0000313" key="2">
    <source>
        <dbReference type="EMBL" id="SPH27462.1"/>
    </source>
</evidence>
<dbReference type="GO" id="GO:0003824">
    <property type="term" value="F:catalytic activity"/>
    <property type="evidence" value="ECO:0007669"/>
    <property type="project" value="InterPro"/>
</dbReference>
<dbReference type="SUPFAM" id="SSF56219">
    <property type="entry name" value="DNase I-like"/>
    <property type="match status" value="1"/>
</dbReference>
<dbReference type="AlphaFoldDB" id="A0A2R8BPF6"/>
<sequence>MVDGVKNERDRSYIGTMHETRIRIASYNMRKARGLDQKRRPSRTLDVINGLNADIVVLQEADKRLGQRPSALPRAMIAAQTDFDVVAVSQNSVSIGWHGNAILMRKGIEVQHVDLLELPGFEPRGAVRLKVNVGEGLTVVAAHLGLRRRDRQAQLEKLNRATAADQHCVIAGDFNEWSATKGFDPLAARFETHSPGRSFHARRPIAALDRFALSHGVSLHDGGVDQSPLARVASDHLPIWSDIVVPAAIC</sequence>
<evidence type="ECO:0000313" key="3">
    <source>
        <dbReference type="Proteomes" id="UP000244880"/>
    </source>
</evidence>
<dbReference type="GO" id="GO:0016020">
    <property type="term" value="C:membrane"/>
    <property type="evidence" value="ECO:0007669"/>
    <property type="project" value="GOC"/>
</dbReference>
<reference evidence="2 3" key="1">
    <citation type="submission" date="2018-03" db="EMBL/GenBank/DDBJ databases">
        <authorList>
            <person name="Keele B.F."/>
        </authorList>
    </citation>
    <scope>NUCLEOTIDE SEQUENCE [LARGE SCALE GENOMIC DNA]</scope>
    <source>
        <strain evidence="2 3">CECT 8599</strain>
    </source>
</reference>
<organism evidence="2 3">
    <name type="scientific">Ascidiaceihabitans donghaensis</name>
    <dbReference type="NCBI Taxonomy" id="1510460"/>
    <lineage>
        <taxon>Bacteria</taxon>
        <taxon>Pseudomonadati</taxon>
        <taxon>Pseudomonadota</taxon>
        <taxon>Alphaproteobacteria</taxon>
        <taxon>Rhodobacterales</taxon>
        <taxon>Paracoccaceae</taxon>
        <taxon>Ascidiaceihabitans</taxon>
    </lineage>
</organism>
<keyword evidence="3" id="KW-1185">Reference proteome</keyword>
<dbReference type="Gene3D" id="3.60.10.10">
    <property type="entry name" value="Endonuclease/exonuclease/phosphatase"/>
    <property type="match status" value="1"/>
</dbReference>
<name>A0A2R8BPF6_9RHOB</name>
<dbReference type="InterPro" id="IPR051916">
    <property type="entry name" value="GPI-anchor_lipid_remodeler"/>
</dbReference>
<dbReference type="Pfam" id="PF03372">
    <property type="entry name" value="Exo_endo_phos"/>
    <property type="match status" value="1"/>
</dbReference>
<dbReference type="PANTHER" id="PTHR14859">
    <property type="entry name" value="CALCOFLUOR WHITE HYPERSENSITIVE PROTEIN PRECURSOR"/>
    <property type="match status" value="1"/>
</dbReference>
<dbReference type="PANTHER" id="PTHR14859:SF15">
    <property type="entry name" value="ENDONUCLEASE_EXONUCLEASE_PHOSPHATASE DOMAIN-CONTAINING PROTEIN"/>
    <property type="match status" value="1"/>
</dbReference>
<gene>
    <name evidence="2" type="ORF">ASD8599_03928</name>
</gene>